<name>A0AAE0IHJ1_9PEZI</name>
<gene>
    <name evidence="1" type="ORF">B0H66DRAFT_109246</name>
</gene>
<evidence type="ECO:0000313" key="1">
    <source>
        <dbReference type="EMBL" id="KAK3325035.1"/>
    </source>
</evidence>
<keyword evidence="2" id="KW-1185">Reference proteome</keyword>
<protein>
    <submittedName>
        <fullName evidence="1">Uncharacterized protein</fullName>
    </submittedName>
</protein>
<organism evidence="1 2">
    <name type="scientific">Apodospora peruviana</name>
    <dbReference type="NCBI Taxonomy" id="516989"/>
    <lineage>
        <taxon>Eukaryota</taxon>
        <taxon>Fungi</taxon>
        <taxon>Dikarya</taxon>
        <taxon>Ascomycota</taxon>
        <taxon>Pezizomycotina</taxon>
        <taxon>Sordariomycetes</taxon>
        <taxon>Sordariomycetidae</taxon>
        <taxon>Sordariales</taxon>
        <taxon>Lasiosphaeriaceae</taxon>
        <taxon>Apodospora</taxon>
    </lineage>
</organism>
<comment type="caution">
    <text evidence="1">The sequence shown here is derived from an EMBL/GenBank/DDBJ whole genome shotgun (WGS) entry which is preliminary data.</text>
</comment>
<reference evidence="1" key="2">
    <citation type="submission" date="2023-06" db="EMBL/GenBank/DDBJ databases">
        <authorList>
            <consortium name="Lawrence Berkeley National Laboratory"/>
            <person name="Haridas S."/>
            <person name="Hensen N."/>
            <person name="Bonometti L."/>
            <person name="Westerberg I."/>
            <person name="Brannstrom I.O."/>
            <person name="Guillou S."/>
            <person name="Cros-Aarteil S."/>
            <person name="Calhoun S."/>
            <person name="Kuo A."/>
            <person name="Mondo S."/>
            <person name="Pangilinan J."/>
            <person name="Riley R."/>
            <person name="Labutti K."/>
            <person name="Andreopoulos B."/>
            <person name="Lipzen A."/>
            <person name="Chen C."/>
            <person name="Yanf M."/>
            <person name="Daum C."/>
            <person name="Ng V."/>
            <person name="Clum A."/>
            <person name="Steindorff A."/>
            <person name="Ohm R."/>
            <person name="Martin F."/>
            <person name="Silar P."/>
            <person name="Natvig D."/>
            <person name="Lalanne C."/>
            <person name="Gautier V."/>
            <person name="Ament-Velasquez S.L."/>
            <person name="Kruys A."/>
            <person name="Hutchinson M.I."/>
            <person name="Powell A.J."/>
            <person name="Barry K."/>
            <person name="Miller A.N."/>
            <person name="Grigoriev I.V."/>
            <person name="Debuchy R."/>
            <person name="Gladieux P."/>
            <person name="Thoren M.H."/>
            <person name="Johannesson H."/>
        </authorList>
    </citation>
    <scope>NUCLEOTIDE SEQUENCE</scope>
    <source>
        <strain evidence="1">CBS 118394</strain>
    </source>
</reference>
<dbReference type="Proteomes" id="UP001283341">
    <property type="component" value="Unassembled WGS sequence"/>
</dbReference>
<evidence type="ECO:0000313" key="2">
    <source>
        <dbReference type="Proteomes" id="UP001283341"/>
    </source>
</evidence>
<dbReference type="AlphaFoldDB" id="A0AAE0IHJ1"/>
<reference evidence="1" key="1">
    <citation type="journal article" date="2023" name="Mol. Phylogenet. Evol.">
        <title>Genome-scale phylogeny and comparative genomics of the fungal order Sordariales.</title>
        <authorList>
            <person name="Hensen N."/>
            <person name="Bonometti L."/>
            <person name="Westerberg I."/>
            <person name="Brannstrom I.O."/>
            <person name="Guillou S."/>
            <person name="Cros-Aarteil S."/>
            <person name="Calhoun S."/>
            <person name="Haridas S."/>
            <person name="Kuo A."/>
            <person name="Mondo S."/>
            <person name="Pangilinan J."/>
            <person name="Riley R."/>
            <person name="LaButti K."/>
            <person name="Andreopoulos B."/>
            <person name="Lipzen A."/>
            <person name="Chen C."/>
            <person name="Yan M."/>
            <person name="Daum C."/>
            <person name="Ng V."/>
            <person name="Clum A."/>
            <person name="Steindorff A."/>
            <person name="Ohm R.A."/>
            <person name="Martin F."/>
            <person name="Silar P."/>
            <person name="Natvig D.O."/>
            <person name="Lalanne C."/>
            <person name="Gautier V."/>
            <person name="Ament-Velasquez S.L."/>
            <person name="Kruys A."/>
            <person name="Hutchinson M.I."/>
            <person name="Powell A.J."/>
            <person name="Barry K."/>
            <person name="Miller A.N."/>
            <person name="Grigoriev I.V."/>
            <person name="Debuchy R."/>
            <person name="Gladieux P."/>
            <person name="Hiltunen Thoren M."/>
            <person name="Johannesson H."/>
        </authorList>
    </citation>
    <scope>NUCLEOTIDE SEQUENCE</scope>
    <source>
        <strain evidence="1">CBS 118394</strain>
    </source>
</reference>
<sequence length="111" mass="12359">MSTRLRQLLQKEILHDYHTWNRMNSTTNGGYLFEKAMRFATCYGQGFPSSPILLFTGLDMGLGSPDAEVGDLLCLLGGYSMPVVLRPCGDFFRFVVNVYVCGIMHGEALAE</sequence>
<accession>A0AAE0IHJ1</accession>
<proteinExistence type="predicted"/>
<dbReference type="EMBL" id="JAUEDM010000002">
    <property type="protein sequence ID" value="KAK3325035.1"/>
    <property type="molecule type" value="Genomic_DNA"/>
</dbReference>